<evidence type="ECO:0000313" key="3">
    <source>
        <dbReference type="Proteomes" id="UP001152622"/>
    </source>
</evidence>
<feature type="compositionally biased region" description="Basic and acidic residues" evidence="1">
    <location>
        <begin position="83"/>
        <end position="95"/>
    </location>
</feature>
<feature type="compositionally biased region" description="Basic and acidic residues" evidence="1">
    <location>
        <begin position="34"/>
        <end position="45"/>
    </location>
</feature>
<name>A0A9Q1EBJ6_SYNKA</name>
<dbReference type="OrthoDB" id="6376697at2759"/>
<reference evidence="2" key="1">
    <citation type="journal article" date="2023" name="Science">
        <title>Genome structures resolve the early diversification of teleost fishes.</title>
        <authorList>
            <person name="Parey E."/>
            <person name="Louis A."/>
            <person name="Montfort J."/>
            <person name="Bouchez O."/>
            <person name="Roques C."/>
            <person name="Iampietro C."/>
            <person name="Lluch J."/>
            <person name="Castinel A."/>
            <person name="Donnadieu C."/>
            <person name="Desvignes T."/>
            <person name="Floi Bucao C."/>
            <person name="Jouanno E."/>
            <person name="Wen M."/>
            <person name="Mejri S."/>
            <person name="Dirks R."/>
            <person name="Jansen H."/>
            <person name="Henkel C."/>
            <person name="Chen W.J."/>
            <person name="Zahm M."/>
            <person name="Cabau C."/>
            <person name="Klopp C."/>
            <person name="Thompson A.W."/>
            <person name="Robinson-Rechavi M."/>
            <person name="Braasch I."/>
            <person name="Lecointre G."/>
            <person name="Bobe J."/>
            <person name="Postlethwait J.H."/>
            <person name="Berthelot C."/>
            <person name="Roest Crollius H."/>
            <person name="Guiguen Y."/>
        </authorList>
    </citation>
    <scope>NUCLEOTIDE SEQUENCE</scope>
    <source>
        <strain evidence="2">WJC10195</strain>
    </source>
</reference>
<gene>
    <name evidence="2" type="ORF">SKAU_G00391550</name>
</gene>
<comment type="caution">
    <text evidence="2">The sequence shown here is derived from an EMBL/GenBank/DDBJ whole genome shotgun (WGS) entry which is preliminary data.</text>
</comment>
<sequence>MKQRKMATVFEGRRLTCGYAVRAHGSGAWAETGHPSETHEEKNPSQHDLVPLRRPFSIIGGAGAGIRLSDRLKGDEGNQSVETSRRMGSERHRSAESCHALVKTFRRFAPQ</sequence>
<dbReference type="AlphaFoldDB" id="A0A9Q1EBJ6"/>
<evidence type="ECO:0000313" key="2">
    <source>
        <dbReference type="EMBL" id="KAJ8335813.1"/>
    </source>
</evidence>
<evidence type="ECO:0000256" key="1">
    <source>
        <dbReference type="SAM" id="MobiDB-lite"/>
    </source>
</evidence>
<proteinExistence type="predicted"/>
<feature type="region of interest" description="Disordered" evidence="1">
    <location>
        <begin position="69"/>
        <end position="95"/>
    </location>
</feature>
<dbReference type="EMBL" id="JAINUF010000020">
    <property type="protein sequence ID" value="KAJ8335813.1"/>
    <property type="molecule type" value="Genomic_DNA"/>
</dbReference>
<feature type="region of interest" description="Disordered" evidence="1">
    <location>
        <begin position="28"/>
        <end position="48"/>
    </location>
</feature>
<organism evidence="2 3">
    <name type="scientific">Synaphobranchus kaupii</name>
    <name type="common">Kaup's arrowtooth eel</name>
    <dbReference type="NCBI Taxonomy" id="118154"/>
    <lineage>
        <taxon>Eukaryota</taxon>
        <taxon>Metazoa</taxon>
        <taxon>Chordata</taxon>
        <taxon>Craniata</taxon>
        <taxon>Vertebrata</taxon>
        <taxon>Euteleostomi</taxon>
        <taxon>Actinopterygii</taxon>
        <taxon>Neopterygii</taxon>
        <taxon>Teleostei</taxon>
        <taxon>Anguilliformes</taxon>
        <taxon>Synaphobranchidae</taxon>
        <taxon>Synaphobranchus</taxon>
    </lineage>
</organism>
<keyword evidence="3" id="KW-1185">Reference proteome</keyword>
<dbReference type="Proteomes" id="UP001152622">
    <property type="component" value="Chromosome 20"/>
</dbReference>
<protein>
    <submittedName>
        <fullName evidence="2">Uncharacterized protein</fullName>
    </submittedName>
</protein>
<accession>A0A9Q1EBJ6</accession>